<gene>
    <name evidence="3" type="ORF">TWF788_000503</name>
</gene>
<dbReference type="PANTHER" id="PTHR32022:SF10">
    <property type="entry name" value="D-GLUTAMATE CYCLASE, MITOCHONDRIAL"/>
    <property type="match status" value="1"/>
</dbReference>
<evidence type="ECO:0000313" key="4">
    <source>
        <dbReference type="Proteomes" id="UP000479691"/>
    </source>
</evidence>
<dbReference type="GO" id="GO:0047820">
    <property type="term" value="F:D-glutamate cyclase activity"/>
    <property type="evidence" value="ECO:0007669"/>
    <property type="project" value="TreeGrafter"/>
</dbReference>
<name>A0A7C8Q2A9_ORBOL</name>
<dbReference type="Proteomes" id="UP000479691">
    <property type="component" value="Unassembled WGS sequence"/>
</dbReference>
<reference evidence="3 4" key="1">
    <citation type="submission" date="2019-06" db="EMBL/GenBank/DDBJ databases">
        <authorList>
            <person name="Palmer J.M."/>
        </authorList>
    </citation>
    <scope>NUCLEOTIDE SEQUENCE [LARGE SCALE GENOMIC DNA]</scope>
    <source>
        <strain evidence="3 4">TWF788</strain>
    </source>
</reference>
<dbReference type="GO" id="GO:0006536">
    <property type="term" value="P:glutamate metabolic process"/>
    <property type="evidence" value="ECO:0007669"/>
    <property type="project" value="TreeGrafter"/>
</dbReference>
<dbReference type="Gene3D" id="3.30.2040.10">
    <property type="entry name" value="PSTPO5379-like domain"/>
    <property type="match status" value="1"/>
</dbReference>
<evidence type="ECO:0000313" key="3">
    <source>
        <dbReference type="EMBL" id="KAF3188769.1"/>
    </source>
</evidence>
<proteinExistence type="inferred from homology"/>
<keyword evidence="2" id="KW-0456">Lyase</keyword>
<dbReference type="InterPro" id="IPR009906">
    <property type="entry name" value="D-Glu_cyclase"/>
</dbReference>
<evidence type="ECO:0008006" key="5">
    <source>
        <dbReference type="Google" id="ProtNLM"/>
    </source>
</evidence>
<comment type="caution">
    <text evidence="3">The sequence shown here is derived from an EMBL/GenBank/DDBJ whole genome shotgun (WGS) entry which is preliminary data.</text>
</comment>
<evidence type="ECO:0000256" key="2">
    <source>
        <dbReference type="ARBA" id="ARBA00023239"/>
    </source>
</evidence>
<dbReference type="AlphaFoldDB" id="A0A7C8Q2A9"/>
<organism evidence="3 4">
    <name type="scientific">Orbilia oligospora</name>
    <name type="common">Nematode-trapping fungus</name>
    <name type="synonym">Arthrobotrys oligospora</name>
    <dbReference type="NCBI Taxonomy" id="2813651"/>
    <lineage>
        <taxon>Eukaryota</taxon>
        <taxon>Fungi</taxon>
        <taxon>Dikarya</taxon>
        <taxon>Ascomycota</taxon>
        <taxon>Pezizomycotina</taxon>
        <taxon>Orbiliomycetes</taxon>
        <taxon>Orbiliales</taxon>
        <taxon>Orbiliaceae</taxon>
        <taxon>Orbilia</taxon>
    </lineage>
</organism>
<accession>A0A7C8Q2A9</accession>
<dbReference type="Gene3D" id="3.40.1640.10">
    <property type="entry name" value="PSTPO5379-like"/>
    <property type="match status" value="1"/>
</dbReference>
<dbReference type="PANTHER" id="PTHR32022">
    <property type="entry name" value="D-GLUTAMATE CYCLASE, MITOCHONDRIAL"/>
    <property type="match status" value="1"/>
</dbReference>
<comment type="similarity">
    <text evidence="1">Belongs to the D-glutamate cyclase family.</text>
</comment>
<evidence type="ECO:0000256" key="1">
    <source>
        <dbReference type="ARBA" id="ARBA00007896"/>
    </source>
</evidence>
<dbReference type="EMBL" id="JAABOE010000010">
    <property type="protein sequence ID" value="KAF3188769.1"/>
    <property type="molecule type" value="Genomic_DNA"/>
</dbReference>
<sequence length="345" mass="38465">MPALITNYSSEPEYSSYELRQKIRRGEIKGSTSGLARTMQANLIVLPSRYAKDFRNLCLRNPVPCPLLEYTSRGDYTSRLALDSDLRTDIPAYNVFKDGKLVSRRKSNIMDEWTDDHVGFLIGCSYSFETALKEAGLEPMCSKKNMAVPMYVTNIPLNSAGVFSGYYVVSMRSYKPCDIPRVREITGQYIKQHGEPIAWGWEGAEKIGVKRKIEMGLVDFGDFVDIPDDEVPVFWGCGVTPQVAVQESRLKGVVMSHLPGYVYASFFDSITLYIQPFPVTASPSIPGAAYAQSRIDQDTIGANAVTSRFPLFFAVVVIVEEKFFTSSKSLIRICPQFNVCHGSGS</sequence>
<dbReference type="SUPFAM" id="SSF160920">
    <property type="entry name" value="PSTPO5379-like"/>
    <property type="match status" value="1"/>
</dbReference>
<dbReference type="InterPro" id="IPR038021">
    <property type="entry name" value="Putative_hydro-lyase"/>
</dbReference>
<protein>
    <recommendedName>
        <fullName evidence="5">DUF1445 domain-containing protein</fullName>
    </recommendedName>
</protein>
<dbReference type="Pfam" id="PF07286">
    <property type="entry name" value="D-Glu_cyclase"/>
    <property type="match status" value="1"/>
</dbReference>